<proteinExistence type="predicted"/>
<dbReference type="InterPro" id="IPR036116">
    <property type="entry name" value="FN3_sf"/>
</dbReference>
<evidence type="ECO:0000259" key="1">
    <source>
        <dbReference type="PROSITE" id="PS50853"/>
    </source>
</evidence>
<protein>
    <submittedName>
        <fullName evidence="4">Fibronectin type-III domain-containing protein</fullName>
    </submittedName>
</protein>
<dbReference type="Pfam" id="PF00041">
    <property type="entry name" value="fn3"/>
    <property type="match status" value="1"/>
</dbReference>
<dbReference type="SUPFAM" id="SSF49265">
    <property type="entry name" value="Fibronectin type III"/>
    <property type="match status" value="1"/>
</dbReference>
<dbReference type="Proteomes" id="UP000274429">
    <property type="component" value="Unassembled WGS sequence"/>
</dbReference>
<dbReference type="Gene3D" id="2.60.40.10">
    <property type="entry name" value="Immunoglobulins"/>
    <property type="match status" value="2"/>
</dbReference>
<dbReference type="STRING" id="6205.A0A0R3WJG7"/>
<dbReference type="WBParaSite" id="TTAC_0000081501-mRNA-1">
    <property type="protein sequence ID" value="TTAC_0000081501-mRNA-1"/>
    <property type="gene ID" value="TTAC_0000081501"/>
</dbReference>
<evidence type="ECO:0000313" key="2">
    <source>
        <dbReference type="EMBL" id="VDM17032.1"/>
    </source>
</evidence>
<keyword evidence="3" id="KW-1185">Reference proteome</keyword>
<dbReference type="PROSITE" id="PS50853">
    <property type="entry name" value="FN3"/>
    <property type="match status" value="2"/>
</dbReference>
<feature type="domain" description="Fibronectin type-III" evidence="1">
    <location>
        <begin position="516"/>
        <end position="610"/>
    </location>
</feature>
<sequence length="611" mass="69058">MIAFKLTHHCEGSFLLMSQRRAVVVVLGILLCVSAEQAPITWPDQRHFRAKFTLTWRGFLSLSWPVKEYWSQNDVYDFSVKVTRVGDGSFIKSANTKWESLSIAVDGIEAEYVVVATMKTKFNLLGVSAVARIKTGGKLPPISRCSDLHLINIEILDFVLFRCFYLRFSHPVIEAGNFCRGEEHTPMAIAVPIKNQSVTSVPRTHQLEFNIPGALLQSLPRFNVQTYSIPTKTSFERKHPFTLTLRKTKCRTVLNALVDPPCDIFGKLTLVSSTTARLLITFRPPASHPRLIQNFTFIFSNTNETIVFKVVNGTVSAFYSSSSSSSSSSMCIAGWETKVKRLSPLLPDHSPTRNPPEHSAMNFIDYNKLVKAQYDRSMFFEVSPKAFYKFSLNYTITAFTNNALNKKAVHSIVMPEYSILRPPYHEIIVSWNGVTVKWDKPQSLQTLCSYLVEAAPYNKTANRVLQQPHKNQQLVTFNNLSPTTKYAFRLQSNCTGNEPFWTYLGDAETEPGVPGVPRDIKLTKVGEKSVNLTWNPPLLLPGGEHYYEWSCVFMTKNVRRREKTTNTFQVFTDVPPGDMVCTVQAAIKTRRHMDNFGPISSPIKLYVHPAG</sequence>
<dbReference type="AlphaFoldDB" id="A0A0R3WJG7"/>
<dbReference type="InterPro" id="IPR003961">
    <property type="entry name" value="FN3_dom"/>
</dbReference>
<accession>A0A0R3WJG7</accession>
<reference evidence="4" key="1">
    <citation type="submission" date="2017-02" db="UniProtKB">
        <authorList>
            <consortium name="WormBaseParasite"/>
        </authorList>
    </citation>
    <scope>IDENTIFICATION</scope>
</reference>
<evidence type="ECO:0000313" key="3">
    <source>
        <dbReference type="Proteomes" id="UP000274429"/>
    </source>
</evidence>
<evidence type="ECO:0000313" key="4">
    <source>
        <dbReference type="WBParaSite" id="TTAC_0000081501-mRNA-1"/>
    </source>
</evidence>
<dbReference type="SMART" id="SM00060">
    <property type="entry name" value="FN3"/>
    <property type="match status" value="2"/>
</dbReference>
<dbReference type="EMBL" id="UYWX01000105">
    <property type="protein sequence ID" value="VDM17032.1"/>
    <property type="molecule type" value="Genomic_DNA"/>
</dbReference>
<reference evidence="2 3" key="2">
    <citation type="submission" date="2018-11" db="EMBL/GenBank/DDBJ databases">
        <authorList>
            <consortium name="Pathogen Informatics"/>
        </authorList>
    </citation>
    <scope>NUCLEOTIDE SEQUENCE [LARGE SCALE GENOMIC DNA]</scope>
</reference>
<name>A0A0R3WJG7_HYDTA</name>
<gene>
    <name evidence="2" type="ORF">TTAC_LOCUS816</name>
</gene>
<dbReference type="InterPro" id="IPR013783">
    <property type="entry name" value="Ig-like_fold"/>
</dbReference>
<feature type="domain" description="Fibronectin type-III" evidence="1">
    <location>
        <begin position="419"/>
        <end position="512"/>
    </location>
</feature>
<organism evidence="4">
    <name type="scientific">Hydatigena taeniaeformis</name>
    <name type="common">Feline tapeworm</name>
    <name type="synonym">Taenia taeniaeformis</name>
    <dbReference type="NCBI Taxonomy" id="6205"/>
    <lineage>
        <taxon>Eukaryota</taxon>
        <taxon>Metazoa</taxon>
        <taxon>Spiralia</taxon>
        <taxon>Lophotrochozoa</taxon>
        <taxon>Platyhelminthes</taxon>
        <taxon>Cestoda</taxon>
        <taxon>Eucestoda</taxon>
        <taxon>Cyclophyllidea</taxon>
        <taxon>Taeniidae</taxon>
        <taxon>Hydatigera</taxon>
    </lineage>
</organism>
<dbReference type="OrthoDB" id="6242468at2759"/>
<dbReference type="CDD" id="cd00063">
    <property type="entry name" value="FN3"/>
    <property type="match status" value="2"/>
</dbReference>